<dbReference type="Proteomes" id="UP001152888">
    <property type="component" value="Unassembled WGS sequence"/>
</dbReference>
<name>A0A9P0JSW1_ACAOB</name>
<evidence type="ECO:0000313" key="3">
    <source>
        <dbReference type="Proteomes" id="UP001152888"/>
    </source>
</evidence>
<accession>A0A9P0JSW1</accession>
<dbReference type="EMBL" id="CAKOFQ010006683">
    <property type="protein sequence ID" value="CAH1959765.1"/>
    <property type="molecule type" value="Genomic_DNA"/>
</dbReference>
<evidence type="ECO:0000313" key="1">
    <source>
        <dbReference type="EMBL" id="CAH1959765.1"/>
    </source>
</evidence>
<dbReference type="AlphaFoldDB" id="A0A9P0JSW1"/>
<organism evidence="1 3">
    <name type="scientific">Acanthoscelides obtectus</name>
    <name type="common">Bean weevil</name>
    <name type="synonym">Bruchus obtectus</name>
    <dbReference type="NCBI Taxonomy" id="200917"/>
    <lineage>
        <taxon>Eukaryota</taxon>
        <taxon>Metazoa</taxon>
        <taxon>Ecdysozoa</taxon>
        <taxon>Arthropoda</taxon>
        <taxon>Hexapoda</taxon>
        <taxon>Insecta</taxon>
        <taxon>Pterygota</taxon>
        <taxon>Neoptera</taxon>
        <taxon>Endopterygota</taxon>
        <taxon>Coleoptera</taxon>
        <taxon>Polyphaga</taxon>
        <taxon>Cucujiformia</taxon>
        <taxon>Chrysomeloidea</taxon>
        <taxon>Chrysomelidae</taxon>
        <taxon>Bruchinae</taxon>
        <taxon>Bruchini</taxon>
        <taxon>Acanthoscelides</taxon>
    </lineage>
</organism>
<comment type="caution">
    <text evidence="1">The sequence shown here is derived from an EMBL/GenBank/DDBJ whole genome shotgun (WGS) entry which is preliminary data.</text>
</comment>
<protein>
    <submittedName>
        <fullName evidence="1">Uncharacterized protein</fullName>
    </submittedName>
</protein>
<dbReference type="EMBL" id="CAKOFQ010008100">
    <property type="protein sequence ID" value="CAH2011672.1"/>
    <property type="molecule type" value="Genomic_DNA"/>
</dbReference>
<keyword evidence="3" id="KW-1185">Reference proteome</keyword>
<proteinExistence type="predicted"/>
<reference evidence="1" key="1">
    <citation type="submission" date="2022-03" db="EMBL/GenBank/DDBJ databases">
        <authorList>
            <person name="Sayadi A."/>
        </authorList>
    </citation>
    <scope>NUCLEOTIDE SEQUENCE</scope>
</reference>
<sequence length="36" mass="3946">MQVASLESLSPFGGHKIILFSCFLIKKLSFHGQHGS</sequence>
<evidence type="ECO:0000313" key="2">
    <source>
        <dbReference type="EMBL" id="CAH2011672.1"/>
    </source>
</evidence>
<gene>
    <name evidence="2" type="ORF">ACAOBT_LOCUS32332</name>
    <name evidence="1" type="ORF">ACAOBT_LOCUS3361</name>
</gene>